<dbReference type="EMBL" id="LN853770">
    <property type="protein sequence ID" value="CRY96653.1"/>
    <property type="molecule type" value="Genomic_DNA"/>
</dbReference>
<evidence type="ECO:0000313" key="2">
    <source>
        <dbReference type="EMBL" id="CRY96653.1"/>
    </source>
</evidence>
<evidence type="ECO:0000256" key="1">
    <source>
        <dbReference type="SAM" id="MobiDB-lite"/>
    </source>
</evidence>
<feature type="region of interest" description="Disordered" evidence="1">
    <location>
        <begin position="52"/>
        <end position="72"/>
    </location>
</feature>
<sequence length="72" mass="7760">MARYFLQMKDGQAVSFSGKMIGPEGLPILFEAKLHGDGKNAERFAQVSAAVANERRQRTGTTPGLHLLTGGE</sequence>
<organism evidence="2">
    <name type="scientific">uncultured prokaryote</name>
    <dbReference type="NCBI Taxonomy" id="198431"/>
    <lineage>
        <taxon>unclassified sequences</taxon>
        <taxon>environmental samples</taxon>
    </lineage>
</organism>
<accession>A0A0H5Q431</accession>
<protein>
    <submittedName>
        <fullName evidence="2">Uncharacterized protein</fullName>
    </submittedName>
</protein>
<dbReference type="AlphaFoldDB" id="A0A0H5Q431"/>
<proteinExistence type="predicted"/>
<reference evidence="2" key="2">
    <citation type="submission" date="2015-07" db="EMBL/GenBank/DDBJ databases">
        <title>Plasmids, circular viruses and viroids from rat gut.</title>
        <authorList>
            <person name="Jorgensen T.J."/>
            <person name="Hansen M.A."/>
            <person name="Xu Z."/>
            <person name="Tabak M.A."/>
            <person name="Sorensen S.J."/>
            <person name="Hansen L.H."/>
        </authorList>
    </citation>
    <scope>NUCLEOTIDE SEQUENCE</scope>
    <source>
        <strain evidence="2">RGFK1196</strain>
    </source>
</reference>
<name>A0A0H5Q431_9ZZZZ</name>
<reference evidence="2" key="1">
    <citation type="submission" date="2015-06" db="EMBL/GenBank/DDBJ databases">
        <authorList>
            <person name="Joergensen T."/>
        </authorList>
    </citation>
    <scope>NUCLEOTIDE SEQUENCE</scope>
    <source>
        <strain evidence="2">RGFK1196</strain>
    </source>
</reference>
<feature type="compositionally biased region" description="Low complexity" evidence="1">
    <location>
        <begin position="59"/>
        <end position="72"/>
    </location>
</feature>